<keyword evidence="3" id="KW-1185">Reference proteome</keyword>
<comment type="caution">
    <text evidence="2">The sequence shown here is derived from an EMBL/GenBank/DDBJ whole genome shotgun (WGS) entry which is preliminary data.</text>
</comment>
<accession>A0A8S4QZQ3</accession>
<reference evidence="2" key="1">
    <citation type="submission" date="2022-03" db="EMBL/GenBank/DDBJ databases">
        <authorList>
            <person name="Lindestad O."/>
        </authorList>
    </citation>
    <scope>NUCLEOTIDE SEQUENCE</scope>
</reference>
<protein>
    <submittedName>
        <fullName evidence="2">Jg489 protein</fullName>
    </submittedName>
</protein>
<dbReference type="AlphaFoldDB" id="A0A8S4QZQ3"/>
<dbReference type="EMBL" id="CAKXAJ010023446">
    <property type="protein sequence ID" value="CAH2227796.1"/>
    <property type="molecule type" value="Genomic_DNA"/>
</dbReference>
<sequence>RPATVRDRAATHARLATQSALTFYQVAGVSALNSLLDRAAAENCAHFLNNSIIVIKVRGLLAAGTVRVGSGRGAAGVRHTRGAGRSRCGARLPSSWRCLHAASPVRLLAVTYTPNILFGAAKFLLSEAALEHGVKHHYRHGTQRSQSLNRGHSLSRSDGTW</sequence>
<proteinExistence type="predicted"/>
<feature type="region of interest" description="Disordered" evidence="1">
    <location>
        <begin position="137"/>
        <end position="161"/>
    </location>
</feature>
<feature type="compositionally biased region" description="Polar residues" evidence="1">
    <location>
        <begin position="143"/>
        <end position="161"/>
    </location>
</feature>
<evidence type="ECO:0000313" key="3">
    <source>
        <dbReference type="Proteomes" id="UP000838756"/>
    </source>
</evidence>
<name>A0A8S4QZQ3_9NEOP</name>
<evidence type="ECO:0000256" key="1">
    <source>
        <dbReference type="SAM" id="MobiDB-lite"/>
    </source>
</evidence>
<dbReference type="Proteomes" id="UP000838756">
    <property type="component" value="Unassembled WGS sequence"/>
</dbReference>
<feature type="non-terminal residue" evidence="2">
    <location>
        <position position="1"/>
    </location>
</feature>
<organism evidence="2 3">
    <name type="scientific">Pararge aegeria aegeria</name>
    <dbReference type="NCBI Taxonomy" id="348720"/>
    <lineage>
        <taxon>Eukaryota</taxon>
        <taxon>Metazoa</taxon>
        <taxon>Ecdysozoa</taxon>
        <taxon>Arthropoda</taxon>
        <taxon>Hexapoda</taxon>
        <taxon>Insecta</taxon>
        <taxon>Pterygota</taxon>
        <taxon>Neoptera</taxon>
        <taxon>Endopterygota</taxon>
        <taxon>Lepidoptera</taxon>
        <taxon>Glossata</taxon>
        <taxon>Ditrysia</taxon>
        <taxon>Papilionoidea</taxon>
        <taxon>Nymphalidae</taxon>
        <taxon>Satyrinae</taxon>
        <taxon>Satyrini</taxon>
        <taxon>Parargina</taxon>
        <taxon>Pararge</taxon>
    </lineage>
</organism>
<evidence type="ECO:0000313" key="2">
    <source>
        <dbReference type="EMBL" id="CAH2227796.1"/>
    </source>
</evidence>
<gene>
    <name evidence="2" type="primary">jg489</name>
    <name evidence="2" type="ORF">PAEG_LOCUS8069</name>
</gene>